<dbReference type="AlphaFoldDB" id="A0A0G0QQL9"/>
<evidence type="ECO:0000313" key="2">
    <source>
        <dbReference type="EMBL" id="KKR42729.1"/>
    </source>
</evidence>
<dbReference type="PANTHER" id="PTHR21071:SF4">
    <property type="entry name" value="UDP-N-ACETYLENOLPYRUVOYLGLUCOSAMINE REDUCTASE"/>
    <property type="match status" value="1"/>
</dbReference>
<name>A0A0G0QQL9_9BACT</name>
<comment type="caution">
    <text evidence="2">The sequence shown here is derived from an EMBL/GenBank/DDBJ whole genome shotgun (WGS) entry which is preliminary data.</text>
</comment>
<feature type="domain" description="FAD linked oxidase N-terminal" evidence="1">
    <location>
        <begin position="38"/>
        <end position="150"/>
    </location>
</feature>
<dbReference type="GO" id="GO:0008762">
    <property type="term" value="F:UDP-N-acetylmuramate dehydrogenase activity"/>
    <property type="evidence" value="ECO:0007669"/>
    <property type="project" value="InterPro"/>
</dbReference>
<dbReference type="PANTHER" id="PTHR21071">
    <property type="entry name" value="UDP-N-ACETYLENOLPYRUVOYLGLUCOSAMINE REDUCTASE"/>
    <property type="match status" value="1"/>
</dbReference>
<reference evidence="2 3" key="1">
    <citation type="journal article" date="2015" name="Nature">
        <title>rRNA introns, odd ribosomes, and small enigmatic genomes across a large radiation of phyla.</title>
        <authorList>
            <person name="Brown C.T."/>
            <person name="Hug L.A."/>
            <person name="Thomas B.C."/>
            <person name="Sharon I."/>
            <person name="Castelle C.J."/>
            <person name="Singh A."/>
            <person name="Wilkins M.J."/>
            <person name="Williams K.H."/>
            <person name="Banfield J.F."/>
        </authorList>
    </citation>
    <scope>NUCLEOTIDE SEQUENCE [LARGE SCALE GENOMIC DNA]</scope>
</reference>
<protein>
    <submittedName>
        <fullName evidence="2">UDP-N-acetylenolpyruvoylglucosamine reductase</fullName>
    </submittedName>
</protein>
<dbReference type="InterPro" id="IPR016167">
    <property type="entry name" value="FAD-bd_PCMH_sub1"/>
</dbReference>
<dbReference type="InterPro" id="IPR003170">
    <property type="entry name" value="MurB"/>
</dbReference>
<sequence>MDSKFKLIVDSFGKERFKFDEPLKGYTACSLGGPARLFFIAFTQTELIKIIKIARQLEIPYFLFGTGTKIAISDAGFEGLVIKNRTKNIQTLSVKGKVTKYGIGVDEALIEVDSGVSLNKWIEYLDSQGLESAKFAGIPGSIGGNMFLNKFLQSSVKSIKVLDSRSEAKVVNVDILSPKRHIILSGVFRVKAKII</sequence>
<evidence type="ECO:0000259" key="1">
    <source>
        <dbReference type="Pfam" id="PF01565"/>
    </source>
</evidence>
<proteinExistence type="predicted"/>
<dbReference type="InterPro" id="IPR036318">
    <property type="entry name" value="FAD-bd_PCMH-like_sf"/>
</dbReference>
<dbReference type="InterPro" id="IPR016169">
    <property type="entry name" value="FAD-bd_PCMH_sub2"/>
</dbReference>
<dbReference type="Pfam" id="PF01565">
    <property type="entry name" value="FAD_binding_4"/>
    <property type="match status" value="1"/>
</dbReference>
<organism evidence="2 3">
    <name type="scientific">Candidatus Daviesbacteria bacterium GW2011_GWC2_40_12</name>
    <dbReference type="NCBI Taxonomy" id="1618431"/>
    <lineage>
        <taxon>Bacteria</taxon>
        <taxon>Candidatus Daviesiibacteriota</taxon>
    </lineage>
</organism>
<dbReference type="Proteomes" id="UP000034881">
    <property type="component" value="Unassembled WGS sequence"/>
</dbReference>
<evidence type="ECO:0000313" key="3">
    <source>
        <dbReference type="Proteomes" id="UP000034881"/>
    </source>
</evidence>
<dbReference type="Gene3D" id="3.30.465.10">
    <property type="match status" value="1"/>
</dbReference>
<dbReference type="GO" id="GO:0071555">
    <property type="term" value="P:cell wall organization"/>
    <property type="evidence" value="ECO:0007669"/>
    <property type="project" value="TreeGrafter"/>
</dbReference>
<dbReference type="GO" id="GO:0005829">
    <property type="term" value="C:cytosol"/>
    <property type="evidence" value="ECO:0007669"/>
    <property type="project" value="TreeGrafter"/>
</dbReference>
<dbReference type="Gene3D" id="3.30.43.10">
    <property type="entry name" value="Uridine Diphospho-n-acetylenolpyruvylglucosamine Reductase, domain 2"/>
    <property type="match status" value="1"/>
</dbReference>
<dbReference type="GO" id="GO:0050660">
    <property type="term" value="F:flavin adenine dinucleotide binding"/>
    <property type="evidence" value="ECO:0007669"/>
    <property type="project" value="InterPro"/>
</dbReference>
<dbReference type="SUPFAM" id="SSF56176">
    <property type="entry name" value="FAD-binding/transporter-associated domain-like"/>
    <property type="match status" value="1"/>
</dbReference>
<dbReference type="EMBL" id="LBYB01000001">
    <property type="protein sequence ID" value="KKR42729.1"/>
    <property type="molecule type" value="Genomic_DNA"/>
</dbReference>
<gene>
    <name evidence="2" type="ORF">UT77_C0001G0180</name>
</gene>
<accession>A0A0G0QQL9</accession>
<dbReference type="InterPro" id="IPR006094">
    <property type="entry name" value="Oxid_FAD_bind_N"/>
</dbReference>